<gene>
    <name evidence="4" type="ORF">sscle_11g083890</name>
</gene>
<dbReference type="PROSITE" id="PS51387">
    <property type="entry name" value="FAD_PCMH"/>
    <property type="match status" value="1"/>
</dbReference>
<dbReference type="Pfam" id="PF01565">
    <property type="entry name" value="FAD_binding_4"/>
    <property type="match status" value="1"/>
</dbReference>
<dbReference type="OMA" id="MNEATWD"/>
<dbReference type="GO" id="GO:0071949">
    <property type="term" value="F:FAD binding"/>
    <property type="evidence" value="ECO:0007669"/>
    <property type="project" value="InterPro"/>
</dbReference>
<evidence type="ECO:0000256" key="2">
    <source>
        <dbReference type="ARBA" id="ARBA00023002"/>
    </source>
</evidence>
<dbReference type="InterPro" id="IPR012951">
    <property type="entry name" value="BBE"/>
</dbReference>
<evidence type="ECO:0000259" key="3">
    <source>
        <dbReference type="PROSITE" id="PS51387"/>
    </source>
</evidence>
<dbReference type="InterPro" id="IPR016169">
    <property type="entry name" value="FAD-bd_PCMH_sub2"/>
</dbReference>
<comment type="similarity">
    <text evidence="1">Belongs to the oxygen-dependent FAD-linked oxidoreductase family.</text>
</comment>
<name>A0A1D9QFF4_SCLS1</name>
<dbReference type="InterPro" id="IPR016166">
    <property type="entry name" value="FAD-bd_PCMH"/>
</dbReference>
<dbReference type="EMBL" id="CP017824">
    <property type="protein sequence ID" value="APA13619.1"/>
    <property type="molecule type" value="Genomic_DNA"/>
</dbReference>
<dbReference type="InterPro" id="IPR006094">
    <property type="entry name" value="Oxid_FAD_bind_N"/>
</dbReference>
<evidence type="ECO:0000313" key="4">
    <source>
        <dbReference type="EMBL" id="APA13619.1"/>
    </source>
</evidence>
<dbReference type="VEuPathDB" id="FungiDB:sscle_11g083890"/>
<dbReference type="Gene3D" id="3.30.465.10">
    <property type="match status" value="2"/>
</dbReference>
<dbReference type="KEGG" id="ssl:SS1G_07721"/>
<dbReference type="RefSeq" id="XP_001591096.1">
    <property type="nucleotide sequence ID" value="XM_001591046.1"/>
</dbReference>
<keyword evidence="2" id="KW-0560">Oxidoreductase</keyword>
<dbReference type="InterPro" id="IPR050432">
    <property type="entry name" value="FAD-linked_Oxidoreductases_BP"/>
</dbReference>
<dbReference type="PANTHER" id="PTHR13878:SF91">
    <property type="entry name" value="FAD BINDING DOMAIN PROTEIN (AFU_ORTHOLOGUE AFUA_6G12070)-RELATED"/>
    <property type="match status" value="1"/>
</dbReference>
<dbReference type="AlphaFoldDB" id="A0A1D9QFF4"/>
<evidence type="ECO:0000313" key="5">
    <source>
        <dbReference type="Proteomes" id="UP000177798"/>
    </source>
</evidence>
<feature type="domain" description="FAD-binding PCMH-type" evidence="3">
    <location>
        <begin position="33"/>
        <end position="212"/>
    </location>
</feature>
<protein>
    <recommendedName>
        <fullName evidence="3">FAD-binding PCMH-type domain-containing protein</fullName>
    </recommendedName>
</protein>
<dbReference type="OrthoDB" id="9983560at2759"/>
<evidence type="ECO:0000256" key="1">
    <source>
        <dbReference type="ARBA" id="ARBA00005466"/>
    </source>
</evidence>
<dbReference type="Pfam" id="PF08031">
    <property type="entry name" value="BBE"/>
    <property type="match status" value="1"/>
</dbReference>
<dbReference type="PANTHER" id="PTHR13878">
    <property type="entry name" value="GULONOLACTONE OXIDASE"/>
    <property type="match status" value="1"/>
</dbReference>
<dbReference type="SUPFAM" id="SSF56176">
    <property type="entry name" value="FAD-binding/transporter-associated domain-like"/>
    <property type="match status" value="1"/>
</dbReference>
<sequence>MAPYWQNNSCNPMVATNTGTNTNNTDTYNTCILGNLASYALNISHAGDVISGLKFARENNIRLTIKNTGHDFLGRSTGAGSLALWMHNLDDIDFFNYSNNALYTVPAVRIGAGVRYSDLYPVAREYGYRVVGGSCSTVGIAGGYTQGGGHGPLASAYGMGADQVLEWEVITASGQHLIVSPMHHADLYWALSGGGPGNFAVVLSVTVRVYNDGPAAGAAFSVVNNDNSTTYWAAVQAWLQTLLVLDTINGLASVSTITANSFSLNFTALPDVTTTDSIHAVLEPFFTKLGQLNLSIGNSYRAEVHANYAEFYDSFVLQELYTSNITVGGRNVPRSTVRDKATGLPALIDVFRKITDGGGIIVLAATNVAHKNYTSNALLPSWRDALFSVVHMKPLAENAELEDIRRNQVQLNTWQDMLRDITPGGGAYMNEATWDNVHWKADYFGSNYEALLKVKEKYDPEFFFWANAAVGSDVYWKVGENGALCRV</sequence>
<dbReference type="GO" id="GO:0016491">
    <property type="term" value="F:oxidoreductase activity"/>
    <property type="evidence" value="ECO:0007669"/>
    <property type="project" value="UniProtKB-KW"/>
</dbReference>
<accession>A0A1D9QFF4</accession>
<organism evidence="4 5">
    <name type="scientific">Sclerotinia sclerotiorum (strain ATCC 18683 / 1980 / Ss-1)</name>
    <name type="common">White mold</name>
    <name type="synonym">Whetzelinia sclerotiorum</name>
    <dbReference type="NCBI Taxonomy" id="665079"/>
    <lineage>
        <taxon>Eukaryota</taxon>
        <taxon>Fungi</taxon>
        <taxon>Dikarya</taxon>
        <taxon>Ascomycota</taxon>
        <taxon>Pezizomycotina</taxon>
        <taxon>Leotiomycetes</taxon>
        <taxon>Helotiales</taxon>
        <taxon>Sclerotiniaceae</taxon>
        <taxon>Sclerotinia</taxon>
    </lineage>
</organism>
<dbReference type="InterPro" id="IPR036318">
    <property type="entry name" value="FAD-bd_PCMH-like_sf"/>
</dbReference>
<dbReference type="Proteomes" id="UP000177798">
    <property type="component" value="Chromosome 11"/>
</dbReference>
<proteinExistence type="inferred from homology"/>
<reference evidence="5" key="1">
    <citation type="journal article" date="2017" name="Genome Biol. Evol.">
        <title>The complete genome sequence of the phytopathogenic fungus Sclerotinia sclerotiorum reveals insights into the genome architecture of broad host range pathogens.</title>
        <authorList>
            <person name="Derbyshire M."/>
            <person name="Denton-Giles M."/>
            <person name="Hegedus D."/>
            <person name="Seifbarghy S."/>
            <person name="Rollins J."/>
            <person name="van Kan J."/>
            <person name="Seidl M.F."/>
            <person name="Faino L."/>
            <person name="Mbengue M."/>
            <person name="Navaud O."/>
            <person name="Raffaele S."/>
            <person name="Hammond-Kosack K."/>
            <person name="Heard S."/>
            <person name="Oliver R."/>
        </authorList>
    </citation>
    <scope>NUCLEOTIDE SEQUENCE [LARGE SCALE GENOMIC DNA]</scope>
    <source>
        <strain evidence="5">ATCC 18683 / 1980 / Ss-1</strain>
    </source>
</reference>